<dbReference type="Proteomes" id="UP000325606">
    <property type="component" value="Chromosome"/>
</dbReference>
<accession>A0A5J6LD08</accession>
<dbReference type="GO" id="GO:0052621">
    <property type="term" value="F:diguanylate cyclase activity"/>
    <property type="evidence" value="ECO:0007669"/>
    <property type="project" value="UniProtKB-EC"/>
</dbReference>
<comment type="cofactor">
    <cofactor evidence="1">
        <name>Mg(2+)</name>
        <dbReference type="ChEBI" id="CHEBI:18420"/>
    </cofactor>
</comment>
<evidence type="ECO:0000313" key="6">
    <source>
        <dbReference type="Proteomes" id="UP000325606"/>
    </source>
</evidence>
<name>A0A5J6LD08_9GAMM</name>
<dbReference type="SMART" id="SM00267">
    <property type="entry name" value="GGDEF"/>
    <property type="match status" value="1"/>
</dbReference>
<dbReference type="Pfam" id="PF13682">
    <property type="entry name" value="CZB"/>
    <property type="match status" value="1"/>
</dbReference>
<evidence type="ECO:0000256" key="2">
    <source>
        <dbReference type="ARBA" id="ARBA00012528"/>
    </source>
</evidence>
<dbReference type="KEGG" id="nik:F5I99_06690"/>
<dbReference type="PANTHER" id="PTHR45138">
    <property type="entry name" value="REGULATORY COMPONENTS OF SENSORY TRANSDUCTION SYSTEM"/>
    <property type="match status" value="1"/>
</dbReference>
<keyword evidence="6" id="KW-1185">Reference proteome</keyword>
<dbReference type="EC" id="2.7.7.65" evidence="2"/>
<dbReference type="Gene3D" id="1.20.120.30">
    <property type="entry name" value="Aspartate receptor, ligand-binding domain"/>
    <property type="match status" value="1"/>
</dbReference>
<gene>
    <name evidence="5" type="ORF">F5I99_06690</name>
</gene>
<dbReference type="InterPro" id="IPR025991">
    <property type="entry name" value="Chemoreceptor_zinc-bind_dom"/>
</dbReference>
<dbReference type="CDD" id="cd01949">
    <property type="entry name" value="GGDEF"/>
    <property type="match status" value="1"/>
</dbReference>
<dbReference type="AlphaFoldDB" id="A0A5J6LD08"/>
<dbReference type="InterPro" id="IPR029787">
    <property type="entry name" value="Nucleotide_cyclase"/>
</dbReference>
<dbReference type="InterPro" id="IPR050469">
    <property type="entry name" value="Diguanylate_Cyclase"/>
</dbReference>
<feature type="domain" description="GGDEF" evidence="4">
    <location>
        <begin position="271"/>
        <end position="406"/>
    </location>
</feature>
<proteinExistence type="predicted"/>
<dbReference type="GO" id="GO:0005886">
    <property type="term" value="C:plasma membrane"/>
    <property type="evidence" value="ECO:0007669"/>
    <property type="project" value="TreeGrafter"/>
</dbReference>
<dbReference type="GO" id="GO:0043709">
    <property type="term" value="P:cell adhesion involved in single-species biofilm formation"/>
    <property type="evidence" value="ECO:0007669"/>
    <property type="project" value="TreeGrafter"/>
</dbReference>
<reference evidence="5 6" key="1">
    <citation type="submission" date="2019-09" db="EMBL/GenBank/DDBJ databases">
        <title>Nitrincola iocasae sp. nov., a bacterium isolated from the sediment collected at a cold seep field in South China Sea.</title>
        <authorList>
            <person name="Zhang H."/>
            <person name="Wang H."/>
            <person name="Li C."/>
        </authorList>
    </citation>
    <scope>NUCLEOTIDE SEQUENCE [LARGE SCALE GENOMIC DNA]</scope>
    <source>
        <strain evidence="5 6">KXZD1103</strain>
    </source>
</reference>
<protein>
    <recommendedName>
        <fullName evidence="2">diguanylate cyclase</fullName>
        <ecNumber evidence="2">2.7.7.65</ecNumber>
    </recommendedName>
</protein>
<dbReference type="RefSeq" id="WP_151054321.1">
    <property type="nucleotide sequence ID" value="NZ_CP044222.1"/>
</dbReference>
<dbReference type="PROSITE" id="PS50887">
    <property type="entry name" value="GGDEF"/>
    <property type="match status" value="1"/>
</dbReference>
<sequence>MDVPYRQNQSVIADNSHQESIQQLARKIEVLLGQDFQSSNIKQLALAVSEQKIPFTLITHELASLRTKAINVAVVNADMVAVERTQNEFNQLEDSFASLYIQHYLKDLEKRNHLRIQHINALSEKNLLVHFEAHLLWMQDLVKAVLSNNPELLPESNPLCCEFGQWLYGEGQEIIRDSSHRKHIEELHQKLHGTSAAIAKELHHARNNLRMHALIKRTEFLSLDLGSEISLINNMILVSTYNKDPLTGLLSRRSMDKVLINQMEISKATETSFCVVMCDLDNFKLLNDDKGHLVGDAALKFFAQRMIEQLRRSDLIFRFGGEEFLIVLPSTSYQQAYNRAESLRASLQSAPFCFEGEPQILTASFGVVEIAPEQYRYIDKHAINDVIHAADSRLYKAKATGRNCVV</sequence>
<evidence type="ECO:0000313" key="5">
    <source>
        <dbReference type="EMBL" id="QEW06208.1"/>
    </source>
</evidence>
<dbReference type="PANTHER" id="PTHR45138:SF9">
    <property type="entry name" value="DIGUANYLATE CYCLASE DGCM-RELATED"/>
    <property type="match status" value="1"/>
</dbReference>
<dbReference type="Gene3D" id="3.30.70.270">
    <property type="match status" value="1"/>
</dbReference>
<dbReference type="NCBIfam" id="TIGR00254">
    <property type="entry name" value="GGDEF"/>
    <property type="match status" value="1"/>
</dbReference>
<comment type="catalytic activity">
    <reaction evidence="3">
        <text>2 GTP = 3',3'-c-di-GMP + 2 diphosphate</text>
        <dbReference type="Rhea" id="RHEA:24898"/>
        <dbReference type="ChEBI" id="CHEBI:33019"/>
        <dbReference type="ChEBI" id="CHEBI:37565"/>
        <dbReference type="ChEBI" id="CHEBI:58805"/>
        <dbReference type="EC" id="2.7.7.65"/>
    </reaction>
</comment>
<dbReference type="GO" id="GO:1902201">
    <property type="term" value="P:negative regulation of bacterial-type flagellum-dependent cell motility"/>
    <property type="evidence" value="ECO:0007669"/>
    <property type="project" value="TreeGrafter"/>
</dbReference>
<dbReference type="Pfam" id="PF00990">
    <property type="entry name" value="GGDEF"/>
    <property type="match status" value="1"/>
</dbReference>
<evidence type="ECO:0000256" key="1">
    <source>
        <dbReference type="ARBA" id="ARBA00001946"/>
    </source>
</evidence>
<dbReference type="EMBL" id="CP044222">
    <property type="protein sequence ID" value="QEW06208.1"/>
    <property type="molecule type" value="Genomic_DNA"/>
</dbReference>
<organism evidence="5 6">
    <name type="scientific">Nitrincola iocasae</name>
    <dbReference type="NCBI Taxonomy" id="2614693"/>
    <lineage>
        <taxon>Bacteria</taxon>
        <taxon>Pseudomonadati</taxon>
        <taxon>Pseudomonadota</taxon>
        <taxon>Gammaproteobacteria</taxon>
        <taxon>Oceanospirillales</taxon>
        <taxon>Oceanospirillaceae</taxon>
        <taxon>Nitrincola</taxon>
    </lineage>
</organism>
<dbReference type="FunFam" id="3.30.70.270:FF:000001">
    <property type="entry name" value="Diguanylate cyclase domain protein"/>
    <property type="match status" value="1"/>
</dbReference>
<evidence type="ECO:0000259" key="4">
    <source>
        <dbReference type="PROSITE" id="PS50887"/>
    </source>
</evidence>
<evidence type="ECO:0000256" key="3">
    <source>
        <dbReference type="ARBA" id="ARBA00034247"/>
    </source>
</evidence>
<dbReference type="SUPFAM" id="SSF55073">
    <property type="entry name" value="Nucleotide cyclase"/>
    <property type="match status" value="1"/>
</dbReference>
<dbReference type="InterPro" id="IPR000160">
    <property type="entry name" value="GGDEF_dom"/>
</dbReference>
<dbReference type="InterPro" id="IPR043128">
    <property type="entry name" value="Rev_trsase/Diguanyl_cyclase"/>
</dbReference>